<dbReference type="HOGENOM" id="CLU_039592_7_1_11"/>
<keyword evidence="4" id="KW-1185">Reference proteome</keyword>
<dbReference type="InterPro" id="IPR016039">
    <property type="entry name" value="Thiolase-like"/>
</dbReference>
<evidence type="ECO:0000313" key="3">
    <source>
        <dbReference type="EMBL" id="AHH18598.1"/>
    </source>
</evidence>
<evidence type="ECO:0000313" key="4">
    <source>
        <dbReference type="Proteomes" id="UP000019150"/>
    </source>
</evidence>
<dbReference type="EMBL" id="CP006850">
    <property type="protein sequence ID" value="AHH18598.1"/>
    <property type="molecule type" value="Genomic_DNA"/>
</dbReference>
<dbReference type="eggNOG" id="COG1545">
    <property type="taxonomic scope" value="Bacteria"/>
</dbReference>
<dbReference type="GO" id="GO:0044550">
    <property type="term" value="P:secondary metabolite biosynthetic process"/>
    <property type="evidence" value="ECO:0007669"/>
    <property type="project" value="TreeGrafter"/>
</dbReference>
<feature type="domain" description="ChsH2 C-terminal OB-fold" evidence="2">
    <location>
        <begin position="391"/>
        <end position="446"/>
    </location>
</feature>
<organism evidence="3 4">
    <name type="scientific">Nocardia nova SH22a</name>
    <dbReference type="NCBI Taxonomy" id="1415166"/>
    <lineage>
        <taxon>Bacteria</taxon>
        <taxon>Bacillati</taxon>
        <taxon>Actinomycetota</taxon>
        <taxon>Actinomycetes</taxon>
        <taxon>Mycobacteriales</taxon>
        <taxon>Nocardiaceae</taxon>
        <taxon>Nocardia</taxon>
    </lineage>
</organism>
<accession>W5THX6</accession>
<dbReference type="GO" id="GO:0016746">
    <property type="term" value="F:acyltransferase activity"/>
    <property type="evidence" value="ECO:0007669"/>
    <property type="project" value="UniProtKB-KW"/>
</dbReference>
<dbReference type="Pfam" id="PF01796">
    <property type="entry name" value="OB_ChsH2_C"/>
    <property type="match status" value="1"/>
</dbReference>
<protein>
    <recommendedName>
        <fullName evidence="2">ChsH2 C-terminal OB-fold domain-containing protein</fullName>
    </recommendedName>
</protein>
<dbReference type="InterPro" id="IPR012340">
    <property type="entry name" value="NA-bd_OB-fold"/>
</dbReference>
<dbReference type="SUPFAM" id="SSF53901">
    <property type="entry name" value="Thiolase-like"/>
    <property type="match status" value="2"/>
</dbReference>
<dbReference type="KEGG" id="nno:NONO_c38140"/>
<feature type="compositionally biased region" description="Basic and acidic residues" evidence="1">
    <location>
        <begin position="328"/>
        <end position="338"/>
    </location>
</feature>
<dbReference type="SUPFAM" id="SSF50249">
    <property type="entry name" value="Nucleic acid-binding proteins"/>
    <property type="match status" value="1"/>
</dbReference>
<dbReference type="STRING" id="1415166.NONO_c38140"/>
<dbReference type="PATRIC" id="fig|1415166.3.peg.3912"/>
<reference evidence="3 4" key="1">
    <citation type="journal article" date="2014" name="Appl. Environ. Microbiol.">
        <title>Insights into the Microbial Degradation of Rubber and Gutta-Percha by Analysis of the Complete Genome of Nocardia nova SH22a.</title>
        <authorList>
            <person name="Luo Q."/>
            <person name="Hiessl S."/>
            <person name="Poehlein A."/>
            <person name="Daniel R."/>
            <person name="Steinbuchel A."/>
        </authorList>
    </citation>
    <scope>NUCLEOTIDE SEQUENCE [LARGE SCALE GENOMIC DNA]</scope>
    <source>
        <strain evidence="3">SH22a</strain>
    </source>
</reference>
<dbReference type="PANTHER" id="PTHR34069">
    <property type="entry name" value="3-OXOACYL-[ACYL-CARRIER-PROTEIN] SYNTHASE 3"/>
    <property type="match status" value="1"/>
</dbReference>
<dbReference type="PANTHER" id="PTHR34069:SF3">
    <property type="entry name" value="ACYL-COA:ACYL-COA ALKYLTRANSFERASE"/>
    <property type="match status" value="1"/>
</dbReference>
<feature type="region of interest" description="Disordered" evidence="1">
    <location>
        <begin position="328"/>
        <end position="347"/>
    </location>
</feature>
<gene>
    <name evidence="3" type="ORF">NONO_c38140</name>
</gene>
<dbReference type="InterPro" id="IPR002878">
    <property type="entry name" value="ChsH2_C"/>
</dbReference>
<dbReference type="AlphaFoldDB" id="W5THX6"/>
<dbReference type="Gene3D" id="3.40.47.10">
    <property type="match status" value="1"/>
</dbReference>
<dbReference type="eggNOG" id="COG3425">
    <property type="taxonomic scope" value="Bacteria"/>
</dbReference>
<dbReference type="RefSeq" id="WP_025350033.1">
    <property type="nucleotide sequence ID" value="NZ_CP006850.1"/>
</dbReference>
<name>W5THX6_9NOCA</name>
<evidence type="ECO:0000259" key="2">
    <source>
        <dbReference type="Pfam" id="PF01796"/>
    </source>
</evidence>
<dbReference type="OrthoDB" id="8771453at2"/>
<sequence>MTTRAPVGIVAAGAYVPVHRLARQAFAGPGATGTRSVAGYDEDTTSLGVEAARRALRGHTGAPIDEVVFATSVPAYADKTNATTVHAALGLPSGCAAFDMAGSVRGGVGALRAAAGAASRGAAALAVAADIRTGLPGSGDERSGGDGAAALVFSDEGPFLAELAGIGTATAEFLDRWRIPGESYSHVWEERFGETVYAELAQEAFADAIKHAGVAVDAIDRLIVTGTHPRAVATVARSCGVEKARVADDRSAALGVTGAAHPALLLVDALDDARPGELIAVLALADGADCLLLRVGEAARPAPSVRSQIDGTPMGYEDFLVWRGMLRREPPRRPDPDRPAAPPSQRNAQWKFAFTASRCVECRTRHLPPARVCRQCHAVDRMTREPLADVGGTIRTFAVDHLAFSIAPPVVAAVIDLDGGGRLQCQLTDCDPAVVAVGDRVELTFRRLYTTADGVHNYFWKARPVREDRAEEE</sequence>
<dbReference type="Proteomes" id="UP000019150">
    <property type="component" value="Chromosome"/>
</dbReference>
<evidence type="ECO:0000256" key="1">
    <source>
        <dbReference type="SAM" id="MobiDB-lite"/>
    </source>
</evidence>
<proteinExistence type="predicted"/>